<evidence type="ECO:0000313" key="3">
    <source>
        <dbReference type="Proteomes" id="UP000317318"/>
    </source>
</evidence>
<dbReference type="AlphaFoldDB" id="A0A517QWR9"/>
<dbReference type="SMART" id="SM00470">
    <property type="entry name" value="ParB"/>
    <property type="match status" value="1"/>
</dbReference>
<protein>
    <submittedName>
        <fullName evidence="2">ParB-like nuclease domain protein</fullName>
    </submittedName>
</protein>
<accession>A0A517QWR9</accession>
<organism evidence="2 3">
    <name type="scientific">Stratiformator vulcanicus</name>
    <dbReference type="NCBI Taxonomy" id="2527980"/>
    <lineage>
        <taxon>Bacteria</taxon>
        <taxon>Pseudomonadati</taxon>
        <taxon>Planctomycetota</taxon>
        <taxon>Planctomycetia</taxon>
        <taxon>Planctomycetales</taxon>
        <taxon>Planctomycetaceae</taxon>
        <taxon>Stratiformator</taxon>
    </lineage>
</organism>
<keyword evidence="3" id="KW-1185">Reference proteome</keyword>
<dbReference type="OrthoDB" id="9800801at2"/>
<gene>
    <name evidence="2" type="ORF">Pan189_04700</name>
</gene>
<dbReference type="SUPFAM" id="SSF110849">
    <property type="entry name" value="ParB/Sulfiredoxin"/>
    <property type="match status" value="1"/>
</dbReference>
<dbReference type="InterPro" id="IPR036086">
    <property type="entry name" value="ParB/Sulfiredoxin_sf"/>
</dbReference>
<name>A0A517QWR9_9PLAN</name>
<dbReference type="KEGG" id="svp:Pan189_04700"/>
<dbReference type="EMBL" id="CP036268">
    <property type="protein sequence ID" value="QDT36115.1"/>
    <property type="molecule type" value="Genomic_DNA"/>
</dbReference>
<reference evidence="2 3" key="1">
    <citation type="submission" date="2019-02" db="EMBL/GenBank/DDBJ databases">
        <title>Deep-cultivation of Planctomycetes and their phenomic and genomic characterization uncovers novel biology.</title>
        <authorList>
            <person name="Wiegand S."/>
            <person name="Jogler M."/>
            <person name="Boedeker C."/>
            <person name="Pinto D."/>
            <person name="Vollmers J."/>
            <person name="Rivas-Marin E."/>
            <person name="Kohn T."/>
            <person name="Peeters S.H."/>
            <person name="Heuer A."/>
            <person name="Rast P."/>
            <person name="Oberbeckmann S."/>
            <person name="Bunk B."/>
            <person name="Jeske O."/>
            <person name="Meyerdierks A."/>
            <person name="Storesund J.E."/>
            <person name="Kallscheuer N."/>
            <person name="Luecker S."/>
            <person name="Lage O.M."/>
            <person name="Pohl T."/>
            <person name="Merkel B.J."/>
            <person name="Hornburger P."/>
            <person name="Mueller R.-W."/>
            <person name="Bruemmer F."/>
            <person name="Labrenz M."/>
            <person name="Spormann A.M."/>
            <person name="Op den Camp H."/>
            <person name="Overmann J."/>
            <person name="Amann R."/>
            <person name="Jetten M.S.M."/>
            <person name="Mascher T."/>
            <person name="Medema M.H."/>
            <person name="Devos D.P."/>
            <person name="Kaster A.-K."/>
            <person name="Ovreas L."/>
            <person name="Rohde M."/>
            <person name="Galperin M.Y."/>
            <person name="Jogler C."/>
        </authorList>
    </citation>
    <scope>NUCLEOTIDE SEQUENCE [LARGE SCALE GENOMIC DNA]</scope>
    <source>
        <strain evidence="2 3">Pan189</strain>
    </source>
</reference>
<feature type="domain" description="ParB-like N-terminal" evidence="1">
    <location>
        <begin position="4"/>
        <end position="93"/>
    </location>
</feature>
<evidence type="ECO:0000259" key="1">
    <source>
        <dbReference type="SMART" id="SM00470"/>
    </source>
</evidence>
<dbReference type="Pfam" id="PF02195">
    <property type="entry name" value="ParB_N"/>
    <property type="match status" value="1"/>
</dbReference>
<dbReference type="RefSeq" id="WP_145362345.1">
    <property type="nucleotide sequence ID" value="NZ_CP036268.1"/>
</dbReference>
<dbReference type="InterPro" id="IPR003115">
    <property type="entry name" value="ParB_N"/>
</dbReference>
<sequence>MQLVDIPIDQLVPAPYNPRIELKPGMAEYERLKRSLTEFELVQPIVWNRRTGYVVGGHQRLSILKARGDAIAPCVIVDLDPAREKALNVTLNNERVGGDWEPDKLIDVLADLEELPDFDATLTGFSADELDELLMIPQTDPPVEEPSTESDTVTAELTIPIERWERIRPEIDRVVATHSLELHVRMPNSSEA</sequence>
<evidence type="ECO:0000313" key="2">
    <source>
        <dbReference type="EMBL" id="QDT36115.1"/>
    </source>
</evidence>
<dbReference type="Proteomes" id="UP000317318">
    <property type="component" value="Chromosome"/>
</dbReference>
<dbReference type="Gene3D" id="3.90.1530.10">
    <property type="entry name" value="Conserved hypothetical protein from pyrococcus furiosus pfu- 392566-001, ParB domain"/>
    <property type="match status" value="1"/>
</dbReference>
<dbReference type="CDD" id="cd16401">
    <property type="entry name" value="ParB_N_like_MT"/>
    <property type="match status" value="1"/>
</dbReference>
<proteinExistence type="predicted"/>